<organism evidence="1 2">
    <name type="scientific">Rhodoferax ferrireducens</name>
    <dbReference type="NCBI Taxonomy" id="192843"/>
    <lineage>
        <taxon>Bacteria</taxon>
        <taxon>Pseudomonadati</taxon>
        <taxon>Pseudomonadota</taxon>
        <taxon>Betaproteobacteria</taxon>
        <taxon>Burkholderiales</taxon>
        <taxon>Comamonadaceae</taxon>
        <taxon>Rhodoferax</taxon>
    </lineage>
</organism>
<reference evidence="1 2" key="1">
    <citation type="submission" date="2017-01" db="EMBL/GenBank/DDBJ databases">
        <title>Novel large sulfur bacteria in the metagenomes of groundwater-fed chemosynthetic microbial mats in the Lake Huron basin.</title>
        <authorList>
            <person name="Sharrar A.M."/>
            <person name="Flood B.E."/>
            <person name="Bailey J.V."/>
            <person name="Jones D.S."/>
            <person name="Biddanda B."/>
            <person name="Ruberg S.A."/>
            <person name="Marcus D.N."/>
            <person name="Dick G.J."/>
        </authorList>
    </citation>
    <scope>NUCLEOTIDE SEQUENCE [LARGE SCALE GENOMIC DNA]</scope>
    <source>
        <strain evidence="1">A7</strain>
    </source>
</reference>
<sequence>MGQSSQRQTDHGRCVQEIGGFKCGALGTLANKEVALCINSAGCADITKGSVASKMAAPWQTWQTLHWPQSLWSLTSVYANISDP</sequence>
<proteinExistence type="predicted"/>
<evidence type="ECO:0000313" key="1">
    <source>
        <dbReference type="EMBL" id="OQW86802.1"/>
    </source>
</evidence>
<dbReference type="EMBL" id="MTEI01000013">
    <property type="protein sequence ID" value="OQW86802.1"/>
    <property type="molecule type" value="Genomic_DNA"/>
</dbReference>
<protein>
    <submittedName>
        <fullName evidence="1">Uncharacterized protein</fullName>
    </submittedName>
</protein>
<dbReference type="Proteomes" id="UP000192505">
    <property type="component" value="Unassembled WGS sequence"/>
</dbReference>
<accession>A0A1W9KR88</accession>
<comment type="caution">
    <text evidence="1">The sequence shown here is derived from an EMBL/GenBank/DDBJ whole genome shotgun (WGS) entry which is preliminary data.</text>
</comment>
<dbReference type="AlphaFoldDB" id="A0A1W9KR88"/>
<name>A0A1W9KR88_9BURK</name>
<evidence type="ECO:0000313" key="2">
    <source>
        <dbReference type="Proteomes" id="UP000192505"/>
    </source>
</evidence>
<gene>
    <name evidence="1" type="ORF">BWK72_15995</name>
</gene>